<dbReference type="KEGG" id="nneo:PQG83_12055"/>
<dbReference type="Pfam" id="PF19861">
    <property type="entry name" value="DUF6335"/>
    <property type="match status" value="1"/>
</dbReference>
<feature type="region of interest" description="Disordered" evidence="1">
    <location>
        <begin position="118"/>
        <end position="140"/>
    </location>
</feature>
<sequence>MAKKKNTNSSRKDADTMIRQYIENQDPAEEAIQEDFSETRVQQESEVVLTRGNNRQKQARLFGGDLDATMDAGSSGDETVGGSNPTPDQDTVDELGEAVGLTFENSEELVGEKVYDRDTHRWELDPASSEDYTERIKRYR</sequence>
<feature type="region of interest" description="Disordered" evidence="1">
    <location>
        <begin position="65"/>
        <end position="95"/>
    </location>
</feature>
<evidence type="ECO:0000256" key="1">
    <source>
        <dbReference type="SAM" id="MobiDB-lite"/>
    </source>
</evidence>
<dbReference type="EMBL" id="CP116968">
    <property type="protein sequence ID" value="WNM60495.1"/>
    <property type="molecule type" value="Genomic_DNA"/>
</dbReference>
<evidence type="ECO:0000313" key="3">
    <source>
        <dbReference type="Proteomes" id="UP001302494"/>
    </source>
</evidence>
<reference evidence="2 3" key="1">
    <citation type="submission" date="2023-01" db="EMBL/GenBank/DDBJ databases">
        <title>Cultivation and genomic characterization of new, ubiquitous marine nitrite-oxidizing bacteria from the Nitrospirales.</title>
        <authorList>
            <person name="Mueller A.J."/>
            <person name="Daebeler A."/>
            <person name="Herbold C.W."/>
            <person name="Kirkegaard R.H."/>
            <person name="Daims H."/>
        </authorList>
    </citation>
    <scope>NUCLEOTIDE SEQUENCE [LARGE SCALE GENOMIC DNA]</scope>
    <source>
        <strain evidence="2 3">DK</strain>
    </source>
</reference>
<dbReference type="AlphaFoldDB" id="A0AA96JV07"/>
<gene>
    <name evidence="2" type="ORF">PQG83_12055</name>
</gene>
<protein>
    <submittedName>
        <fullName evidence="2">DUF6335 family protein</fullName>
    </submittedName>
</protein>
<accession>A0AA96JV07</accession>
<dbReference type="Proteomes" id="UP001302494">
    <property type="component" value="Chromosome"/>
</dbReference>
<dbReference type="RefSeq" id="WP_312741309.1">
    <property type="nucleotide sequence ID" value="NZ_CP116968.1"/>
</dbReference>
<keyword evidence="3" id="KW-1185">Reference proteome</keyword>
<organism evidence="2 3">
    <name type="scientific">Candidatus Nitrospira neomarina</name>
    <dbReference type="NCBI Taxonomy" id="3020899"/>
    <lineage>
        <taxon>Bacteria</taxon>
        <taxon>Pseudomonadati</taxon>
        <taxon>Nitrospirota</taxon>
        <taxon>Nitrospiria</taxon>
        <taxon>Nitrospirales</taxon>
        <taxon>Nitrospiraceae</taxon>
        <taxon>Nitrospira</taxon>
    </lineage>
</organism>
<dbReference type="InterPro" id="IPR046298">
    <property type="entry name" value="DUF6335"/>
</dbReference>
<name>A0AA96JV07_9BACT</name>
<evidence type="ECO:0000313" key="2">
    <source>
        <dbReference type="EMBL" id="WNM60495.1"/>
    </source>
</evidence>
<proteinExistence type="predicted"/>